<dbReference type="AlphaFoldDB" id="A0AAD1RBL8"/>
<accession>A0AAD1RBL8</accession>
<feature type="compositionally biased region" description="Polar residues" evidence="1">
    <location>
        <begin position="32"/>
        <end position="45"/>
    </location>
</feature>
<organism evidence="2 3">
    <name type="scientific">Pelobates cultripes</name>
    <name type="common">Western spadefoot toad</name>
    <dbReference type="NCBI Taxonomy" id="61616"/>
    <lineage>
        <taxon>Eukaryota</taxon>
        <taxon>Metazoa</taxon>
        <taxon>Chordata</taxon>
        <taxon>Craniata</taxon>
        <taxon>Vertebrata</taxon>
        <taxon>Euteleostomi</taxon>
        <taxon>Amphibia</taxon>
        <taxon>Batrachia</taxon>
        <taxon>Anura</taxon>
        <taxon>Pelobatoidea</taxon>
        <taxon>Pelobatidae</taxon>
        <taxon>Pelobates</taxon>
    </lineage>
</organism>
<proteinExistence type="predicted"/>
<feature type="region of interest" description="Disordered" evidence="1">
    <location>
        <begin position="1"/>
        <end position="63"/>
    </location>
</feature>
<protein>
    <submittedName>
        <fullName evidence="2">Uncharacterized protein</fullName>
    </submittedName>
</protein>
<reference evidence="2" key="1">
    <citation type="submission" date="2022-03" db="EMBL/GenBank/DDBJ databases">
        <authorList>
            <person name="Alioto T."/>
            <person name="Alioto T."/>
            <person name="Gomez Garrido J."/>
        </authorList>
    </citation>
    <scope>NUCLEOTIDE SEQUENCE</scope>
</reference>
<feature type="non-terminal residue" evidence="2">
    <location>
        <position position="63"/>
    </location>
</feature>
<feature type="compositionally biased region" description="Basic residues" evidence="1">
    <location>
        <begin position="53"/>
        <end position="63"/>
    </location>
</feature>
<evidence type="ECO:0000313" key="2">
    <source>
        <dbReference type="EMBL" id="CAH2247235.1"/>
    </source>
</evidence>
<name>A0AAD1RBL8_PELCU</name>
<evidence type="ECO:0000313" key="3">
    <source>
        <dbReference type="Proteomes" id="UP001295444"/>
    </source>
</evidence>
<gene>
    <name evidence="2" type="ORF">PECUL_23A012897</name>
</gene>
<dbReference type="Proteomes" id="UP001295444">
    <property type="component" value="Chromosome 02"/>
</dbReference>
<dbReference type="EMBL" id="OW240913">
    <property type="protein sequence ID" value="CAH2247235.1"/>
    <property type="molecule type" value="Genomic_DNA"/>
</dbReference>
<evidence type="ECO:0000256" key="1">
    <source>
        <dbReference type="SAM" id="MobiDB-lite"/>
    </source>
</evidence>
<sequence>MTESLQPATPLGPNRRSNLQTKRHSPHRETRTPAQTNPGTRSGTSKFRDSHNKTRTKLAPHRE</sequence>
<keyword evidence="3" id="KW-1185">Reference proteome</keyword>